<dbReference type="EMBL" id="JAIWYP010000002">
    <property type="protein sequence ID" value="KAH3865841.1"/>
    <property type="molecule type" value="Genomic_DNA"/>
</dbReference>
<comment type="caution">
    <text evidence="1">The sequence shown here is derived from an EMBL/GenBank/DDBJ whole genome shotgun (WGS) entry which is preliminary data.</text>
</comment>
<accession>A0A9D4LZR2</accession>
<dbReference type="EMBL" id="JAIWYP010000002">
    <property type="protein sequence ID" value="KAH3868903.1"/>
    <property type="molecule type" value="Genomic_DNA"/>
</dbReference>
<evidence type="ECO:0000313" key="1">
    <source>
        <dbReference type="EMBL" id="KAH3865841.1"/>
    </source>
</evidence>
<dbReference type="Proteomes" id="UP000828390">
    <property type="component" value="Unassembled WGS sequence"/>
</dbReference>
<name>A0A9D4LZR2_DREPO</name>
<keyword evidence="3" id="KW-1185">Reference proteome</keyword>
<reference evidence="1" key="1">
    <citation type="journal article" date="2019" name="bioRxiv">
        <title>The Genome of the Zebra Mussel, Dreissena polymorpha: A Resource for Invasive Species Research.</title>
        <authorList>
            <person name="McCartney M.A."/>
            <person name="Auch B."/>
            <person name="Kono T."/>
            <person name="Mallez S."/>
            <person name="Zhang Y."/>
            <person name="Obille A."/>
            <person name="Becker A."/>
            <person name="Abrahante J.E."/>
            <person name="Garbe J."/>
            <person name="Badalamenti J.P."/>
            <person name="Herman A."/>
            <person name="Mangelson H."/>
            <person name="Liachko I."/>
            <person name="Sullivan S."/>
            <person name="Sone E.D."/>
            <person name="Koren S."/>
            <person name="Silverstein K.A.T."/>
            <person name="Beckman K.B."/>
            <person name="Gohl D.M."/>
        </authorList>
    </citation>
    <scope>NUCLEOTIDE SEQUENCE</scope>
    <source>
        <strain evidence="1">Duluth1</strain>
        <tissue evidence="1">Whole animal</tissue>
    </source>
</reference>
<evidence type="ECO:0000313" key="3">
    <source>
        <dbReference type="Proteomes" id="UP000828390"/>
    </source>
</evidence>
<organism evidence="1 3">
    <name type="scientific">Dreissena polymorpha</name>
    <name type="common">Zebra mussel</name>
    <name type="synonym">Mytilus polymorpha</name>
    <dbReference type="NCBI Taxonomy" id="45954"/>
    <lineage>
        <taxon>Eukaryota</taxon>
        <taxon>Metazoa</taxon>
        <taxon>Spiralia</taxon>
        <taxon>Lophotrochozoa</taxon>
        <taxon>Mollusca</taxon>
        <taxon>Bivalvia</taxon>
        <taxon>Autobranchia</taxon>
        <taxon>Heteroconchia</taxon>
        <taxon>Euheterodonta</taxon>
        <taxon>Imparidentia</taxon>
        <taxon>Neoheterodontei</taxon>
        <taxon>Myida</taxon>
        <taxon>Dreissenoidea</taxon>
        <taxon>Dreissenidae</taxon>
        <taxon>Dreissena</taxon>
    </lineage>
</organism>
<dbReference type="AlphaFoldDB" id="A0A9D4LZR2"/>
<reference evidence="1" key="2">
    <citation type="submission" date="2020-11" db="EMBL/GenBank/DDBJ databases">
        <authorList>
            <person name="McCartney M.A."/>
            <person name="Auch B."/>
            <person name="Kono T."/>
            <person name="Mallez S."/>
            <person name="Becker A."/>
            <person name="Gohl D.M."/>
            <person name="Silverstein K.A.T."/>
            <person name="Koren S."/>
            <person name="Bechman K.B."/>
            <person name="Herman A."/>
            <person name="Abrahante J.E."/>
            <person name="Garbe J."/>
        </authorList>
    </citation>
    <scope>NUCLEOTIDE SEQUENCE</scope>
    <source>
        <strain evidence="1">Duluth1</strain>
        <tissue evidence="1">Whole animal</tissue>
    </source>
</reference>
<proteinExistence type="predicted"/>
<evidence type="ECO:0000313" key="2">
    <source>
        <dbReference type="EMBL" id="KAH3868903.1"/>
    </source>
</evidence>
<gene>
    <name evidence="1" type="ORF">DPMN_028885</name>
    <name evidence="2" type="ORF">DPMN_032058</name>
</gene>
<protein>
    <submittedName>
        <fullName evidence="1">Uncharacterized protein</fullName>
    </submittedName>
</protein>
<sequence>MGIYYDAIHAGHNGCGGGGSGVDDDDNDDYGDVYLAVMNQMMVRKMTMDK</sequence>